<dbReference type="EMBL" id="MAPZ01000028">
    <property type="protein sequence ID" value="OBY09672.1"/>
    <property type="molecule type" value="Genomic_DNA"/>
</dbReference>
<dbReference type="Proteomes" id="UP000092714">
    <property type="component" value="Unassembled WGS sequence"/>
</dbReference>
<dbReference type="GO" id="GO:0016787">
    <property type="term" value="F:hydrolase activity"/>
    <property type="evidence" value="ECO:0007669"/>
    <property type="project" value="InterPro"/>
</dbReference>
<keyword evidence="1" id="KW-1133">Transmembrane helix</keyword>
<feature type="transmembrane region" description="Helical" evidence="1">
    <location>
        <begin position="69"/>
        <end position="94"/>
    </location>
</feature>
<keyword evidence="4" id="KW-1185">Reference proteome</keyword>
<feature type="domain" description="Calcineurin-like phosphoesterase" evidence="2">
    <location>
        <begin position="146"/>
        <end position="315"/>
    </location>
</feature>
<dbReference type="Pfam" id="PF00149">
    <property type="entry name" value="Metallophos"/>
    <property type="match status" value="1"/>
</dbReference>
<feature type="transmembrane region" description="Helical" evidence="1">
    <location>
        <begin position="38"/>
        <end position="57"/>
    </location>
</feature>
<comment type="caution">
    <text evidence="3">The sequence shown here is derived from an EMBL/GenBank/DDBJ whole genome shotgun (WGS) entry which is preliminary data.</text>
</comment>
<evidence type="ECO:0000313" key="4">
    <source>
        <dbReference type="Proteomes" id="UP000092714"/>
    </source>
</evidence>
<evidence type="ECO:0000256" key="1">
    <source>
        <dbReference type="SAM" id="Phobius"/>
    </source>
</evidence>
<evidence type="ECO:0000259" key="2">
    <source>
        <dbReference type="Pfam" id="PF00149"/>
    </source>
</evidence>
<feature type="transmembrane region" description="Helical" evidence="1">
    <location>
        <begin position="106"/>
        <end position="124"/>
    </location>
</feature>
<feature type="transmembrane region" description="Helical" evidence="1">
    <location>
        <begin position="6"/>
        <end position="26"/>
    </location>
</feature>
<sequence>MKLVLSIVAFIFAYGLINYLIGKRIYKSINNKIKLPPKLFTILFILLSSSFILYELIKNYVPTFINKLLYFIGSYYLAFLFYIILLFVISFIIYRIFKNKKLNLDLYFYSIILSLILVCIGTYFSHSISIKNYDIKIDKTLKDDVNIVLVSDIHLGEVIENKRLNTLVEKINSLNGDIVLIAGDLVDSDLTPVEEKNMLISLKDIKSKYGTYLSLGNHDFYTNRSDELKNMLTKVNVNVLRDEITLINDSFYLICRDDTTVKRYNEERDSLNTIKSSMDNFNSDKPVIVIDHNPEYLDESISNNIDLQVSGHTHKGQVFPINLITDILFDVDYGLGKFQNTSIVVTSGFGTWGPPIRIGSSSEIVMIKLHN</sequence>
<protein>
    <recommendedName>
        <fullName evidence="2">Calcineurin-like phosphoesterase domain-containing protein</fullName>
    </recommendedName>
</protein>
<dbReference type="Gene3D" id="3.60.21.10">
    <property type="match status" value="1"/>
</dbReference>
<dbReference type="eggNOG" id="COG1408">
    <property type="taxonomic scope" value="Bacteria"/>
</dbReference>
<dbReference type="InterPro" id="IPR029052">
    <property type="entry name" value="Metallo-depent_PP-like"/>
</dbReference>
<dbReference type="PANTHER" id="PTHR31302">
    <property type="entry name" value="TRANSMEMBRANE PROTEIN WITH METALLOPHOSPHOESTERASE DOMAIN-RELATED"/>
    <property type="match status" value="1"/>
</dbReference>
<dbReference type="CDD" id="cd07385">
    <property type="entry name" value="MPP_YkuE_C"/>
    <property type="match status" value="1"/>
</dbReference>
<evidence type="ECO:0000313" key="3">
    <source>
        <dbReference type="EMBL" id="OBY09672.1"/>
    </source>
</evidence>
<keyword evidence="1" id="KW-0472">Membrane</keyword>
<organism evidence="3 4">
    <name type="scientific">Clostridium paraputrificum</name>
    <dbReference type="NCBI Taxonomy" id="29363"/>
    <lineage>
        <taxon>Bacteria</taxon>
        <taxon>Bacillati</taxon>
        <taxon>Bacillota</taxon>
        <taxon>Clostridia</taxon>
        <taxon>Eubacteriales</taxon>
        <taxon>Clostridiaceae</taxon>
        <taxon>Clostridium</taxon>
    </lineage>
</organism>
<reference evidence="3 4" key="1">
    <citation type="submission" date="2016-06" db="EMBL/GenBank/DDBJ databases">
        <authorList>
            <person name="Kjaerup R.B."/>
            <person name="Dalgaard T.S."/>
            <person name="Juul-Madsen H.R."/>
        </authorList>
    </citation>
    <scope>NUCLEOTIDE SEQUENCE [LARGE SCALE GENOMIC DNA]</scope>
    <source>
        <strain evidence="3 4">373-A1</strain>
    </source>
</reference>
<dbReference type="PANTHER" id="PTHR31302:SF0">
    <property type="entry name" value="TRANSMEMBRANE PROTEIN WITH METALLOPHOSPHOESTERASE DOMAIN"/>
    <property type="match status" value="1"/>
</dbReference>
<keyword evidence="1" id="KW-0812">Transmembrane</keyword>
<dbReference type="InterPro" id="IPR004843">
    <property type="entry name" value="Calcineurin-like_PHP"/>
</dbReference>
<dbReference type="SUPFAM" id="SSF56300">
    <property type="entry name" value="Metallo-dependent phosphatases"/>
    <property type="match status" value="1"/>
</dbReference>
<dbReference type="AlphaFoldDB" id="A0A1B8RLC7"/>
<proteinExistence type="predicted"/>
<name>A0A1B8RLC7_9CLOT</name>
<gene>
    <name evidence="3" type="ORF">CP373A1_15175</name>
</gene>
<dbReference type="InterPro" id="IPR051158">
    <property type="entry name" value="Metallophosphoesterase_sf"/>
</dbReference>
<accession>A0A1B8RLC7</accession>